<dbReference type="Proteomes" id="UP000184088">
    <property type="component" value="Unassembled WGS sequence"/>
</dbReference>
<accession>A0A1M4SM34</accession>
<dbReference type="Pfam" id="PF03750">
    <property type="entry name" value="Csm2_III-A"/>
    <property type="match status" value="1"/>
</dbReference>
<gene>
    <name evidence="7" type="ORF">SAMN02746089_00074</name>
</gene>
<dbReference type="STRING" id="1121256.SAMN02746089_00074"/>
<comment type="function">
    <text evidence="1">This subunit may be involved in monitoring complementarity of crRNA and target RNA.</text>
</comment>
<evidence type="ECO:0000256" key="5">
    <source>
        <dbReference type="ARBA" id="ARBA00023118"/>
    </source>
</evidence>
<organism evidence="7 8">
    <name type="scientific">Caldanaerobius fijiensis DSM 17918</name>
    <dbReference type="NCBI Taxonomy" id="1121256"/>
    <lineage>
        <taxon>Bacteria</taxon>
        <taxon>Bacillati</taxon>
        <taxon>Bacillota</taxon>
        <taxon>Clostridia</taxon>
        <taxon>Thermoanaerobacterales</taxon>
        <taxon>Thermoanaerobacteraceae</taxon>
        <taxon>Caldanaerobius</taxon>
    </lineage>
</organism>
<dbReference type="GO" id="GO:0051607">
    <property type="term" value="P:defense response to virus"/>
    <property type="evidence" value="ECO:0007669"/>
    <property type="project" value="UniProtKB-KW"/>
</dbReference>
<evidence type="ECO:0000313" key="7">
    <source>
        <dbReference type="EMBL" id="SHE33271.1"/>
    </source>
</evidence>
<dbReference type="InterPro" id="IPR010149">
    <property type="entry name" value="CRISPR-assoc_prot_Csm2_III-A"/>
</dbReference>
<dbReference type="NCBIfam" id="TIGR01870">
    <property type="entry name" value="cas_TM1810_Csm2"/>
    <property type="match status" value="1"/>
</dbReference>
<protein>
    <recommendedName>
        <fullName evidence="3">CRISPR system Cms protein Csm2</fullName>
    </recommendedName>
    <alternativeName>
        <fullName evidence="6">CRISPR type III A-associated protein Csm2</fullName>
    </alternativeName>
</protein>
<dbReference type="AlphaFoldDB" id="A0A1M4SM34"/>
<evidence type="ECO:0000313" key="8">
    <source>
        <dbReference type="Proteomes" id="UP000184088"/>
    </source>
</evidence>
<evidence type="ECO:0000256" key="1">
    <source>
        <dbReference type="ARBA" id="ARBA00003640"/>
    </source>
</evidence>
<dbReference type="GO" id="GO:0003723">
    <property type="term" value="F:RNA binding"/>
    <property type="evidence" value="ECO:0007669"/>
    <property type="project" value="UniProtKB-KW"/>
</dbReference>
<evidence type="ECO:0000256" key="4">
    <source>
        <dbReference type="ARBA" id="ARBA00022884"/>
    </source>
</evidence>
<dbReference type="RefSeq" id="WP_073341109.1">
    <property type="nucleotide sequence ID" value="NZ_FQVH01000001.1"/>
</dbReference>
<keyword evidence="8" id="KW-1185">Reference proteome</keyword>
<reference evidence="7 8" key="1">
    <citation type="submission" date="2016-11" db="EMBL/GenBank/DDBJ databases">
        <authorList>
            <person name="Jaros S."/>
            <person name="Januszkiewicz K."/>
            <person name="Wedrychowicz H."/>
        </authorList>
    </citation>
    <scope>NUCLEOTIDE SEQUENCE [LARGE SCALE GENOMIC DNA]</scope>
    <source>
        <strain evidence="7 8">DSM 17918</strain>
    </source>
</reference>
<evidence type="ECO:0000256" key="3">
    <source>
        <dbReference type="ARBA" id="ARBA00016118"/>
    </source>
</evidence>
<keyword evidence="4" id="KW-0694">RNA-binding</keyword>
<keyword evidence="5" id="KW-0051">Antiviral defense</keyword>
<dbReference type="EMBL" id="FQVH01000001">
    <property type="protein sequence ID" value="SHE33271.1"/>
    <property type="molecule type" value="Genomic_DNA"/>
</dbReference>
<comment type="similarity">
    <text evidence="2">Belongs to the CRISPR-associated Csm2 family.</text>
</comment>
<evidence type="ECO:0000256" key="6">
    <source>
        <dbReference type="ARBA" id="ARBA00031723"/>
    </source>
</evidence>
<name>A0A1M4SM34_9THEO</name>
<sequence>MPNDGMGIKNNTNKNLNDIMKKINDAIDAEKDPKGDAFLFCAQETGRLLAEKKVSISQIRKVYSEARRIKYNEDGIYRLKILEALLAYMAGRFKELKEFKDILTKAIGVAEKNEKNFKRFIEFFQAVIAYHRANGGKE</sequence>
<evidence type="ECO:0000256" key="2">
    <source>
        <dbReference type="ARBA" id="ARBA00006896"/>
    </source>
</evidence>
<proteinExistence type="inferred from homology"/>